<dbReference type="SUPFAM" id="SSF46894">
    <property type="entry name" value="C-terminal effector domain of the bipartite response regulators"/>
    <property type="match status" value="1"/>
</dbReference>
<organism evidence="5 6">
    <name type="scientific">Streptomyces longispororuber</name>
    <dbReference type="NCBI Taxonomy" id="68230"/>
    <lineage>
        <taxon>Bacteria</taxon>
        <taxon>Bacillati</taxon>
        <taxon>Actinomycetota</taxon>
        <taxon>Actinomycetes</taxon>
        <taxon>Kitasatosporales</taxon>
        <taxon>Streptomycetaceae</taxon>
        <taxon>Streptomyces</taxon>
    </lineage>
</organism>
<dbReference type="Pfam" id="PF00196">
    <property type="entry name" value="GerE"/>
    <property type="match status" value="1"/>
</dbReference>
<accession>A0A919DK09</accession>
<keyword evidence="6" id="KW-1185">Reference proteome</keyword>
<reference evidence="5" key="2">
    <citation type="submission" date="2020-09" db="EMBL/GenBank/DDBJ databases">
        <authorList>
            <person name="Sun Q."/>
            <person name="Ohkuma M."/>
        </authorList>
    </citation>
    <scope>NUCLEOTIDE SEQUENCE</scope>
    <source>
        <strain evidence="5">JCM 4784</strain>
    </source>
</reference>
<proteinExistence type="predicted"/>
<dbReference type="InterPro" id="IPR036388">
    <property type="entry name" value="WH-like_DNA-bd_sf"/>
</dbReference>
<dbReference type="Gene3D" id="1.10.10.10">
    <property type="entry name" value="Winged helix-like DNA-binding domain superfamily/Winged helix DNA-binding domain"/>
    <property type="match status" value="1"/>
</dbReference>
<dbReference type="PRINTS" id="PR00038">
    <property type="entry name" value="HTHLUXR"/>
</dbReference>
<keyword evidence="3" id="KW-0804">Transcription</keyword>
<sequence length="82" mass="9281">MSLSNSTASRQRPLCGWHSLTRAELRVARLVAIGLSNRAVAERLVVSPHTVDTHLRHVYAKLHIRSRVQLVRHALQHDISDD</sequence>
<dbReference type="Proteomes" id="UP000608024">
    <property type="component" value="Unassembled WGS sequence"/>
</dbReference>
<gene>
    <name evidence="5" type="ORF">GCM10018785_19030</name>
</gene>
<dbReference type="InterPro" id="IPR000792">
    <property type="entry name" value="Tscrpt_reg_LuxR_C"/>
</dbReference>
<dbReference type="GO" id="GO:0003677">
    <property type="term" value="F:DNA binding"/>
    <property type="evidence" value="ECO:0007669"/>
    <property type="project" value="UniProtKB-KW"/>
</dbReference>
<protein>
    <recommendedName>
        <fullName evidence="4">HTH luxR-type domain-containing protein</fullName>
    </recommendedName>
</protein>
<dbReference type="PROSITE" id="PS00622">
    <property type="entry name" value="HTH_LUXR_1"/>
    <property type="match status" value="1"/>
</dbReference>
<evidence type="ECO:0000313" key="6">
    <source>
        <dbReference type="Proteomes" id="UP000608024"/>
    </source>
</evidence>
<dbReference type="RefSeq" id="WP_268257276.1">
    <property type="nucleotide sequence ID" value="NZ_BNBT01000019.1"/>
</dbReference>
<dbReference type="CDD" id="cd06170">
    <property type="entry name" value="LuxR_C_like"/>
    <property type="match status" value="1"/>
</dbReference>
<comment type="caution">
    <text evidence="5">The sequence shown here is derived from an EMBL/GenBank/DDBJ whole genome shotgun (WGS) entry which is preliminary data.</text>
</comment>
<evidence type="ECO:0000256" key="2">
    <source>
        <dbReference type="ARBA" id="ARBA00023125"/>
    </source>
</evidence>
<evidence type="ECO:0000256" key="1">
    <source>
        <dbReference type="ARBA" id="ARBA00023015"/>
    </source>
</evidence>
<feature type="domain" description="HTH luxR-type" evidence="4">
    <location>
        <begin position="13"/>
        <end position="78"/>
    </location>
</feature>
<dbReference type="InterPro" id="IPR016032">
    <property type="entry name" value="Sig_transdc_resp-reg_C-effctor"/>
</dbReference>
<dbReference type="PROSITE" id="PS50043">
    <property type="entry name" value="HTH_LUXR_2"/>
    <property type="match status" value="1"/>
</dbReference>
<keyword evidence="2" id="KW-0238">DNA-binding</keyword>
<dbReference type="GO" id="GO:0006355">
    <property type="term" value="P:regulation of DNA-templated transcription"/>
    <property type="evidence" value="ECO:0007669"/>
    <property type="project" value="InterPro"/>
</dbReference>
<dbReference type="SMART" id="SM00421">
    <property type="entry name" value="HTH_LUXR"/>
    <property type="match status" value="1"/>
</dbReference>
<dbReference type="PANTHER" id="PTHR44688">
    <property type="entry name" value="DNA-BINDING TRANSCRIPTIONAL ACTIVATOR DEVR_DOSR"/>
    <property type="match status" value="1"/>
</dbReference>
<keyword evidence="1" id="KW-0805">Transcription regulation</keyword>
<evidence type="ECO:0000313" key="5">
    <source>
        <dbReference type="EMBL" id="GHE49705.1"/>
    </source>
</evidence>
<dbReference type="AlphaFoldDB" id="A0A919DK09"/>
<evidence type="ECO:0000256" key="3">
    <source>
        <dbReference type="ARBA" id="ARBA00023163"/>
    </source>
</evidence>
<reference evidence="5" key="1">
    <citation type="journal article" date="2014" name="Int. J. Syst. Evol. Microbiol.">
        <title>Complete genome sequence of Corynebacterium casei LMG S-19264T (=DSM 44701T), isolated from a smear-ripened cheese.</title>
        <authorList>
            <consortium name="US DOE Joint Genome Institute (JGI-PGF)"/>
            <person name="Walter F."/>
            <person name="Albersmeier A."/>
            <person name="Kalinowski J."/>
            <person name="Ruckert C."/>
        </authorList>
    </citation>
    <scope>NUCLEOTIDE SEQUENCE</scope>
    <source>
        <strain evidence="5">JCM 4784</strain>
    </source>
</reference>
<evidence type="ECO:0000259" key="4">
    <source>
        <dbReference type="PROSITE" id="PS50043"/>
    </source>
</evidence>
<dbReference type="EMBL" id="BNBT01000019">
    <property type="protein sequence ID" value="GHE49705.1"/>
    <property type="molecule type" value="Genomic_DNA"/>
</dbReference>
<name>A0A919DK09_9ACTN</name>
<dbReference type="PANTHER" id="PTHR44688:SF16">
    <property type="entry name" value="DNA-BINDING TRANSCRIPTIONAL ACTIVATOR DEVR_DOSR"/>
    <property type="match status" value="1"/>
</dbReference>